<gene>
    <name evidence="1" type="ORF">FEAC_26890</name>
</gene>
<protein>
    <submittedName>
        <fullName evidence="1">Uncharacterized protein</fullName>
    </submittedName>
</protein>
<organism evidence="1 2">
    <name type="scientific">Ferrimicrobium acidiphilum DSM 19497</name>
    <dbReference type="NCBI Taxonomy" id="1121877"/>
    <lineage>
        <taxon>Bacteria</taxon>
        <taxon>Bacillati</taxon>
        <taxon>Actinomycetota</taxon>
        <taxon>Acidimicrobiia</taxon>
        <taxon>Acidimicrobiales</taxon>
        <taxon>Acidimicrobiaceae</taxon>
        <taxon>Ferrimicrobium</taxon>
    </lineage>
</organism>
<dbReference type="Proteomes" id="UP000032336">
    <property type="component" value="Unassembled WGS sequence"/>
</dbReference>
<accession>A0A0D8FQJ3</accession>
<keyword evidence="2" id="KW-1185">Reference proteome</keyword>
<comment type="caution">
    <text evidence="1">The sequence shown here is derived from an EMBL/GenBank/DDBJ whole genome shotgun (WGS) entry which is preliminary data.</text>
</comment>
<name>A0A0D8FQJ3_9ACTN</name>
<evidence type="ECO:0000313" key="2">
    <source>
        <dbReference type="Proteomes" id="UP000032336"/>
    </source>
</evidence>
<proteinExistence type="predicted"/>
<evidence type="ECO:0000313" key="1">
    <source>
        <dbReference type="EMBL" id="KJE75548.1"/>
    </source>
</evidence>
<sequence>MTRYEPFVTALDLGCSANNIGRVEISTHRMGELFTEINWSSLPPVARDYGRFRGEPLQNTYTFICTSFVFALQPPLRVLPYPQGQN</sequence>
<dbReference type="EMBL" id="JXUW01000036">
    <property type="protein sequence ID" value="KJE75548.1"/>
    <property type="molecule type" value="Genomic_DNA"/>
</dbReference>
<dbReference type="AlphaFoldDB" id="A0A0D8FQJ3"/>
<reference evidence="1 2" key="1">
    <citation type="submission" date="2015-01" db="EMBL/GenBank/DDBJ databases">
        <title>Draft genome of the acidophilic iron oxidizer Ferrimicrobium acidiphilum strain T23.</title>
        <authorList>
            <person name="Poehlein A."/>
            <person name="Eisen S."/>
            <person name="Schloemann M."/>
            <person name="Johnson B.D."/>
            <person name="Daniel R."/>
            <person name="Muehling M."/>
        </authorList>
    </citation>
    <scope>NUCLEOTIDE SEQUENCE [LARGE SCALE GENOMIC DNA]</scope>
    <source>
        <strain evidence="1 2">T23</strain>
    </source>
</reference>